<dbReference type="PANTHER" id="PTHR42850">
    <property type="entry name" value="METALLOPHOSPHOESTERASE"/>
    <property type="match status" value="1"/>
</dbReference>
<organism evidence="2 3">
    <name type="scientific">Rosistilla ulvae</name>
    <dbReference type="NCBI Taxonomy" id="1930277"/>
    <lineage>
        <taxon>Bacteria</taxon>
        <taxon>Pseudomonadati</taxon>
        <taxon>Planctomycetota</taxon>
        <taxon>Planctomycetia</taxon>
        <taxon>Pirellulales</taxon>
        <taxon>Pirellulaceae</taxon>
        <taxon>Rosistilla</taxon>
    </lineage>
</organism>
<keyword evidence="2" id="KW-0378">Hydrolase</keyword>
<evidence type="ECO:0000313" key="3">
    <source>
        <dbReference type="Proteomes" id="UP000319557"/>
    </source>
</evidence>
<accession>A0A517LV63</accession>
<protein>
    <submittedName>
        <fullName evidence="2">Serine/threonine-protein phosphatase 1</fullName>
        <ecNumber evidence="2">3.1.3.16</ecNumber>
    </submittedName>
</protein>
<dbReference type="SUPFAM" id="SSF56300">
    <property type="entry name" value="Metallo-dependent phosphatases"/>
    <property type="match status" value="1"/>
</dbReference>
<dbReference type="AlphaFoldDB" id="A0A517LV63"/>
<evidence type="ECO:0000259" key="1">
    <source>
        <dbReference type="Pfam" id="PF00149"/>
    </source>
</evidence>
<dbReference type="Proteomes" id="UP000319557">
    <property type="component" value="Chromosome"/>
</dbReference>
<dbReference type="GO" id="GO:0110154">
    <property type="term" value="P:RNA decapping"/>
    <property type="evidence" value="ECO:0007669"/>
    <property type="project" value="TreeGrafter"/>
</dbReference>
<reference evidence="2 3" key="1">
    <citation type="submission" date="2019-02" db="EMBL/GenBank/DDBJ databases">
        <title>Deep-cultivation of Planctomycetes and their phenomic and genomic characterization uncovers novel biology.</title>
        <authorList>
            <person name="Wiegand S."/>
            <person name="Jogler M."/>
            <person name="Boedeker C."/>
            <person name="Pinto D."/>
            <person name="Vollmers J."/>
            <person name="Rivas-Marin E."/>
            <person name="Kohn T."/>
            <person name="Peeters S.H."/>
            <person name="Heuer A."/>
            <person name="Rast P."/>
            <person name="Oberbeckmann S."/>
            <person name="Bunk B."/>
            <person name="Jeske O."/>
            <person name="Meyerdierks A."/>
            <person name="Storesund J.E."/>
            <person name="Kallscheuer N."/>
            <person name="Luecker S."/>
            <person name="Lage O.M."/>
            <person name="Pohl T."/>
            <person name="Merkel B.J."/>
            <person name="Hornburger P."/>
            <person name="Mueller R.-W."/>
            <person name="Bruemmer F."/>
            <person name="Labrenz M."/>
            <person name="Spormann A.M."/>
            <person name="Op den Camp H."/>
            <person name="Overmann J."/>
            <person name="Amann R."/>
            <person name="Jetten M.S.M."/>
            <person name="Mascher T."/>
            <person name="Medema M.H."/>
            <person name="Devos D.P."/>
            <person name="Kaster A.-K."/>
            <person name="Ovreas L."/>
            <person name="Rohde M."/>
            <person name="Galperin M.Y."/>
            <person name="Jogler C."/>
        </authorList>
    </citation>
    <scope>NUCLEOTIDE SEQUENCE [LARGE SCALE GENOMIC DNA]</scope>
    <source>
        <strain evidence="2 3">EC9</strain>
    </source>
</reference>
<dbReference type="Gene3D" id="3.60.21.10">
    <property type="match status" value="1"/>
</dbReference>
<dbReference type="PANTHER" id="PTHR42850:SF4">
    <property type="entry name" value="ZINC-DEPENDENT ENDOPOLYPHOSPHATASE"/>
    <property type="match status" value="1"/>
</dbReference>
<dbReference type="KEGG" id="ruv:EC9_06660"/>
<dbReference type="EC" id="3.1.3.16" evidence="2"/>
<dbReference type="EMBL" id="CP036261">
    <property type="protein sequence ID" value="QDS86502.1"/>
    <property type="molecule type" value="Genomic_DNA"/>
</dbReference>
<dbReference type="GO" id="GO:0005737">
    <property type="term" value="C:cytoplasm"/>
    <property type="evidence" value="ECO:0007669"/>
    <property type="project" value="TreeGrafter"/>
</dbReference>
<dbReference type="InterPro" id="IPR050126">
    <property type="entry name" value="Ap4A_hydrolase"/>
</dbReference>
<dbReference type="GO" id="GO:0008803">
    <property type="term" value="F:bis(5'-nucleosyl)-tetraphosphatase (symmetrical) activity"/>
    <property type="evidence" value="ECO:0007669"/>
    <property type="project" value="TreeGrafter"/>
</dbReference>
<dbReference type="GO" id="GO:0004722">
    <property type="term" value="F:protein serine/threonine phosphatase activity"/>
    <property type="evidence" value="ECO:0007669"/>
    <property type="project" value="UniProtKB-EC"/>
</dbReference>
<dbReference type="InterPro" id="IPR029052">
    <property type="entry name" value="Metallo-depent_PP-like"/>
</dbReference>
<gene>
    <name evidence="2" type="primary">pphA_1</name>
    <name evidence="2" type="ORF">EC9_06660</name>
</gene>
<feature type="domain" description="Calcineurin-like phosphoesterase" evidence="1">
    <location>
        <begin position="4"/>
        <end position="159"/>
    </location>
</feature>
<dbReference type="CDD" id="cd00144">
    <property type="entry name" value="MPP_PPP_family"/>
    <property type="match status" value="1"/>
</dbReference>
<dbReference type="Pfam" id="PF00149">
    <property type="entry name" value="Metallophos"/>
    <property type="match status" value="1"/>
</dbReference>
<evidence type="ECO:0000313" key="2">
    <source>
        <dbReference type="EMBL" id="QDS86502.1"/>
    </source>
</evidence>
<dbReference type="InterPro" id="IPR004843">
    <property type="entry name" value="Calcineurin-like_PHP"/>
</dbReference>
<name>A0A517LV63_9BACT</name>
<proteinExistence type="predicted"/>
<sequence>MSGRTIAIGDIHGCSRALRTLVENINPTAEDTLVFLGDYIDRGSDSRGVIDQLIDLQQRCNLVPLLGNHEIMFMGVVCGGMEDKIWMMCGGNATLASYGGALRHIPPAHIDFLRCCGAYWEDEQNICVHASYLPDQPMDRLGEQHLFWEHLSPVAPLPHISGKRVFVGHTPQANLEVLDLGHLVCLDTYCFGGGWLTAMDLDTAEVWQANLHGHARRQFGLAMMRRLRAAGKFVQERLSRNGSPTKH</sequence>
<keyword evidence="3" id="KW-1185">Reference proteome</keyword>
<dbReference type="RefSeq" id="WP_145342283.1">
    <property type="nucleotide sequence ID" value="NZ_CP036261.1"/>
</dbReference>
<dbReference type="OrthoDB" id="384253at2"/>